<dbReference type="CDD" id="cd02980">
    <property type="entry name" value="TRX_Fd_family"/>
    <property type="match status" value="1"/>
</dbReference>
<reference evidence="2" key="1">
    <citation type="journal article" date="2023" name="Plant Biotechnol. J.">
        <title>Chromosome-level wild Hevea brasiliensis genome provides new tools for genomic-assisted breeding and valuable loci to elevate rubber yield.</title>
        <authorList>
            <person name="Cheng H."/>
            <person name="Song X."/>
            <person name="Hu Y."/>
            <person name="Wu T."/>
            <person name="Yang Q."/>
            <person name="An Z."/>
            <person name="Feng S."/>
            <person name="Deng Z."/>
            <person name="Wu W."/>
            <person name="Zeng X."/>
            <person name="Tu M."/>
            <person name="Wang X."/>
            <person name="Huang H."/>
        </authorList>
    </citation>
    <scope>NUCLEOTIDE SEQUENCE</scope>
    <source>
        <strain evidence="2">MT/VB/25A 57/8</strain>
    </source>
</reference>
<evidence type="ECO:0008006" key="4">
    <source>
        <dbReference type="Google" id="ProtNLM"/>
    </source>
</evidence>
<dbReference type="EMBL" id="JARPOI010000009">
    <property type="protein sequence ID" value="KAJ9171657.1"/>
    <property type="molecule type" value="Genomic_DNA"/>
</dbReference>
<evidence type="ECO:0000313" key="2">
    <source>
        <dbReference type="EMBL" id="KAJ9171657.1"/>
    </source>
</evidence>
<evidence type="ECO:0000313" key="3">
    <source>
        <dbReference type="Proteomes" id="UP001174677"/>
    </source>
</evidence>
<feature type="compositionally biased region" description="Basic residues" evidence="1">
    <location>
        <begin position="145"/>
        <end position="158"/>
    </location>
</feature>
<dbReference type="Proteomes" id="UP001174677">
    <property type="component" value="Chromosome 9"/>
</dbReference>
<comment type="caution">
    <text evidence="2">The sequence shown here is derived from an EMBL/GenBank/DDBJ whole genome shotgun (WGS) entry which is preliminary data.</text>
</comment>
<dbReference type="SUPFAM" id="SSF52833">
    <property type="entry name" value="Thioredoxin-like"/>
    <property type="match status" value="1"/>
</dbReference>
<feature type="region of interest" description="Disordered" evidence="1">
    <location>
        <begin position="137"/>
        <end position="189"/>
    </location>
</feature>
<protein>
    <recommendedName>
        <fullName evidence="4">Diacylglycerol O-acyltransferase</fullName>
    </recommendedName>
</protein>
<keyword evidence="3" id="KW-1185">Reference proteome</keyword>
<dbReference type="InterPro" id="IPR036249">
    <property type="entry name" value="Thioredoxin-like_sf"/>
</dbReference>
<name>A0ABQ9LWQ3_HEVBR</name>
<accession>A0ABQ9LWQ3</accession>
<feature type="compositionally biased region" description="Low complexity" evidence="1">
    <location>
        <begin position="170"/>
        <end position="185"/>
    </location>
</feature>
<gene>
    <name evidence="2" type="ORF">P3X46_014989</name>
</gene>
<dbReference type="Gene3D" id="3.40.30.10">
    <property type="entry name" value="Glutaredoxin"/>
    <property type="match status" value="1"/>
</dbReference>
<feature type="region of interest" description="Disordered" evidence="1">
    <location>
        <begin position="207"/>
        <end position="254"/>
    </location>
</feature>
<proteinExistence type="predicted"/>
<sequence length="384" mass="42302">MEAAGIVSSPVLRFSDAGVDNRFFKLPFRQLGMVNSRVSFKARDDTGILSRGFSDSGHMQYYVSPSMGGGQKQKEKSKEIKTDMKKNLKLIKRLSKDLDFLVRTVTVEEYGSRLMHEVKGKTLSETTEVLLAELQHLRSKQNEQKRKRKEEKTRRKATLVKAKAKIDAGSSSSSSSSSSESSDSDCGVAMGISSLRSNALKQFIDHETEEEQENNKEQATLAEISSSNQEEEQENNKEQATLAEISSSNQEENNSFSLQNLGGDCCNECSRSNNSNDHESSGLASGRRIEICMGGRCKKLGAVALLEEFERKVGTEGAVVGCKCMGKCKNGPNVRIQNESAKGSVEPPINPLSLCSRVELEDVDEIVRNFLGKDRNDNCLMASS</sequence>
<evidence type="ECO:0000256" key="1">
    <source>
        <dbReference type="SAM" id="MobiDB-lite"/>
    </source>
</evidence>
<organism evidence="2 3">
    <name type="scientific">Hevea brasiliensis</name>
    <name type="common">Para rubber tree</name>
    <name type="synonym">Siphonia brasiliensis</name>
    <dbReference type="NCBI Taxonomy" id="3981"/>
    <lineage>
        <taxon>Eukaryota</taxon>
        <taxon>Viridiplantae</taxon>
        <taxon>Streptophyta</taxon>
        <taxon>Embryophyta</taxon>
        <taxon>Tracheophyta</taxon>
        <taxon>Spermatophyta</taxon>
        <taxon>Magnoliopsida</taxon>
        <taxon>eudicotyledons</taxon>
        <taxon>Gunneridae</taxon>
        <taxon>Pentapetalae</taxon>
        <taxon>rosids</taxon>
        <taxon>fabids</taxon>
        <taxon>Malpighiales</taxon>
        <taxon>Euphorbiaceae</taxon>
        <taxon>Crotonoideae</taxon>
        <taxon>Micrandreae</taxon>
        <taxon>Hevea</taxon>
    </lineage>
</organism>